<evidence type="ECO:0000313" key="3">
    <source>
        <dbReference type="EMBL" id="KAG9448808.1"/>
    </source>
</evidence>
<evidence type="ECO:0000256" key="2">
    <source>
        <dbReference type="SAM" id="Phobius"/>
    </source>
</evidence>
<keyword evidence="4" id="KW-1185">Reference proteome</keyword>
<proteinExistence type="predicted"/>
<feature type="compositionally biased region" description="Basic and acidic residues" evidence="1">
    <location>
        <begin position="69"/>
        <end position="83"/>
    </location>
</feature>
<reference evidence="3 4" key="1">
    <citation type="submission" date="2021-07" db="EMBL/GenBank/DDBJ databases">
        <title>The Aristolochia fimbriata genome: insights into angiosperm evolution, floral development and chemical biosynthesis.</title>
        <authorList>
            <person name="Jiao Y."/>
        </authorList>
    </citation>
    <scope>NUCLEOTIDE SEQUENCE [LARGE SCALE GENOMIC DNA]</scope>
    <source>
        <strain evidence="3">IBCAS-2021</strain>
        <tissue evidence="3">Leaf</tissue>
    </source>
</reference>
<evidence type="ECO:0000313" key="4">
    <source>
        <dbReference type="Proteomes" id="UP000825729"/>
    </source>
</evidence>
<dbReference type="AlphaFoldDB" id="A0AAV7EIZ7"/>
<sequence>MTIWELLAENIDRSIRQGKGRMGSLSREVASSSSPALLAAVLLLIVCFVPILAESRVVLSLRDQFPSHDEEMELQRRHGRELLGNRSSPKISNPAPRDNAHIHYKSPPPRPPPPPAPGDPQRQPQASLSSSPAGYI</sequence>
<dbReference type="EMBL" id="JAINDJ010000004">
    <property type="protein sequence ID" value="KAG9448808.1"/>
    <property type="molecule type" value="Genomic_DNA"/>
</dbReference>
<keyword evidence="2" id="KW-0812">Transmembrane</keyword>
<accession>A0AAV7EIZ7</accession>
<feature type="compositionally biased region" description="Pro residues" evidence="1">
    <location>
        <begin position="106"/>
        <end position="118"/>
    </location>
</feature>
<evidence type="ECO:0000256" key="1">
    <source>
        <dbReference type="SAM" id="MobiDB-lite"/>
    </source>
</evidence>
<organism evidence="3 4">
    <name type="scientific">Aristolochia fimbriata</name>
    <name type="common">White veined hardy Dutchman's pipe vine</name>
    <dbReference type="NCBI Taxonomy" id="158543"/>
    <lineage>
        <taxon>Eukaryota</taxon>
        <taxon>Viridiplantae</taxon>
        <taxon>Streptophyta</taxon>
        <taxon>Embryophyta</taxon>
        <taxon>Tracheophyta</taxon>
        <taxon>Spermatophyta</taxon>
        <taxon>Magnoliopsida</taxon>
        <taxon>Magnoliidae</taxon>
        <taxon>Piperales</taxon>
        <taxon>Aristolochiaceae</taxon>
        <taxon>Aristolochia</taxon>
    </lineage>
</organism>
<feature type="transmembrane region" description="Helical" evidence="2">
    <location>
        <begin position="36"/>
        <end position="53"/>
    </location>
</feature>
<protein>
    <submittedName>
        <fullName evidence="3">Uncharacterized protein</fullName>
    </submittedName>
</protein>
<keyword evidence="2" id="KW-1133">Transmembrane helix</keyword>
<gene>
    <name evidence="3" type="ORF">H6P81_008773</name>
</gene>
<keyword evidence="2" id="KW-0472">Membrane</keyword>
<comment type="caution">
    <text evidence="3">The sequence shown here is derived from an EMBL/GenBank/DDBJ whole genome shotgun (WGS) entry which is preliminary data.</text>
</comment>
<name>A0AAV7EIZ7_ARIFI</name>
<dbReference type="Proteomes" id="UP000825729">
    <property type="component" value="Unassembled WGS sequence"/>
</dbReference>
<feature type="region of interest" description="Disordered" evidence="1">
    <location>
        <begin position="69"/>
        <end position="136"/>
    </location>
</feature>
<feature type="compositionally biased region" description="Polar residues" evidence="1">
    <location>
        <begin position="127"/>
        <end position="136"/>
    </location>
</feature>